<organism evidence="1 2">
    <name type="scientific">Cryobacterium zongtaii</name>
    <dbReference type="NCBI Taxonomy" id="1259217"/>
    <lineage>
        <taxon>Bacteria</taxon>
        <taxon>Bacillati</taxon>
        <taxon>Actinomycetota</taxon>
        <taxon>Actinomycetes</taxon>
        <taxon>Micrococcales</taxon>
        <taxon>Microbacteriaceae</taxon>
        <taxon>Cryobacterium</taxon>
    </lineage>
</organism>
<reference evidence="1 2" key="1">
    <citation type="submission" date="2018-01" db="EMBL/GenBank/DDBJ databases">
        <title>Cryobacterium sp. nov., from glaciers in China.</title>
        <authorList>
            <person name="Liu Q."/>
            <person name="Xin Y.-H."/>
        </authorList>
    </citation>
    <scope>NUCLEOTIDE SEQUENCE [LARGE SCALE GENOMIC DNA]</scope>
    <source>
        <strain evidence="1 2">TMN-42</strain>
    </source>
</reference>
<gene>
    <name evidence="1" type="ORF">C3B61_11380</name>
</gene>
<keyword evidence="2" id="KW-1185">Reference proteome</keyword>
<comment type="caution">
    <text evidence="1">The sequence shown here is derived from an EMBL/GenBank/DDBJ whole genome shotgun (WGS) entry which is preliminary data.</text>
</comment>
<sequence length="161" mass="16721">MRTSAASLFIAWLIHDAEEAFTFPATSRIIAARLGSSRILVTPAQSLIAIALMGLLVGGACVRGIQSNGKSRLYRAVTAGLEAHVATHVLASVVLKRYTAGLVTAPFVMLPGARISRASLRRSGTPLAARDTARGAALMLSAALASHFVARLACPGSRPSS</sequence>
<dbReference type="InterPro" id="IPR025671">
    <property type="entry name" value="HXXEE"/>
</dbReference>
<dbReference type="Pfam" id="PF13787">
    <property type="entry name" value="HXXEE"/>
    <property type="match status" value="1"/>
</dbReference>
<dbReference type="RefSeq" id="WP_103460695.1">
    <property type="nucleotide sequence ID" value="NZ_PPXD01000018.1"/>
</dbReference>
<dbReference type="EMBL" id="PPXD01000018">
    <property type="protein sequence ID" value="POH64761.1"/>
    <property type="molecule type" value="Genomic_DNA"/>
</dbReference>
<dbReference type="Proteomes" id="UP000237340">
    <property type="component" value="Unassembled WGS sequence"/>
</dbReference>
<proteinExistence type="predicted"/>
<name>A0A2S3ZE35_9MICO</name>
<evidence type="ECO:0008006" key="3">
    <source>
        <dbReference type="Google" id="ProtNLM"/>
    </source>
</evidence>
<evidence type="ECO:0000313" key="2">
    <source>
        <dbReference type="Proteomes" id="UP000237340"/>
    </source>
</evidence>
<protein>
    <recommendedName>
        <fullName evidence="3">HXXEE domain-containing protein</fullName>
    </recommendedName>
</protein>
<evidence type="ECO:0000313" key="1">
    <source>
        <dbReference type="EMBL" id="POH64761.1"/>
    </source>
</evidence>
<dbReference type="AlphaFoldDB" id="A0A2S3ZE35"/>
<accession>A0A2S3ZE35</accession>